<feature type="compositionally biased region" description="Low complexity" evidence="1">
    <location>
        <begin position="88"/>
        <end position="98"/>
    </location>
</feature>
<evidence type="ECO:0000313" key="2">
    <source>
        <dbReference type="EMBL" id="MBP2397612.1"/>
    </source>
</evidence>
<protein>
    <recommendedName>
        <fullName evidence="4">Transposase</fullName>
    </recommendedName>
</protein>
<dbReference type="Proteomes" id="UP001195422">
    <property type="component" value="Unassembled WGS sequence"/>
</dbReference>
<feature type="region of interest" description="Disordered" evidence="1">
    <location>
        <begin position="80"/>
        <end position="104"/>
    </location>
</feature>
<gene>
    <name evidence="2" type="ORF">JOF39_000693</name>
</gene>
<organism evidence="2 3">
    <name type="scientific">Glutamicibacter protophormiae</name>
    <name type="common">Brevibacterium protophormiae</name>
    <dbReference type="NCBI Taxonomy" id="37930"/>
    <lineage>
        <taxon>Bacteria</taxon>
        <taxon>Bacillati</taxon>
        <taxon>Actinomycetota</taxon>
        <taxon>Actinomycetes</taxon>
        <taxon>Micrococcales</taxon>
        <taxon>Micrococcaceae</taxon>
        <taxon>Glutamicibacter</taxon>
    </lineage>
</organism>
<evidence type="ECO:0000256" key="1">
    <source>
        <dbReference type="SAM" id="MobiDB-lite"/>
    </source>
</evidence>
<sequence>MSIASIHPATGTMPENGTMDSTQPRPDQPRRRTITAAQKLAYLQGYEHAIQTGEGRGYLRANGLHSSQIVEWRSLRDAGILGGNNPASTSSSTGSSKGKLGKEQAEIARLKKQLAASEQKLPTTQTALEIIGKAHALLEQI</sequence>
<accession>A0ABS4XMB0</accession>
<name>A0ABS4XMB0_GLUPR</name>
<feature type="region of interest" description="Disordered" evidence="1">
    <location>
        <begin position="1"/>
        <end position="35"/>
    </location>
</feature>
<keyword evidence="3" id="KW-1185">Reference proteome</keyword>
<comment type="caution">
    <text evidence="2">The sequence shown here is derived from an EMBL/GenBank/DDBJ whole genome shotgun (WGS) entry which is preliminary data.</text>
</comment>
<proteinExistence type="predicted"/>
<feature type="compositionally biased region" description="Polar residues" evidence="1">
    <location>
        <begin position="13"/>
        <end position="22"/>
    </location>
</feature>
<evidence type="ECO:0008006" key="4">
    <source>
        <dbReference type="Google" id="ProtNLM"/>
    </source>
</evidence>
<dbReference type="EMBL" id="JAGIOJ010000001">
    <property type="protein sequence ID" value="MBP2397612.1"/>
    <property type="molecule type" value="Genomic_DNA"/>
</dbReference>
<reference evidence="2 3" key="1">
    <citation type="submission" date="2021-03" db="EMBL/GenBank/DDBJ databases">
        <title>Sequencing the genomes of 1000 actinobacteria strains.</title>
        <authorList>
            <person name="Klenk H.-P."/>
        </authorList>
    </citation>
    <scope>NUCLEOTIDE SEQUENCE [LARGE SCALE GENOMIC DNA]</scope>
    <source>
        <strain evidence="2 3">DSM 20168</strain>
    </source>
</reference>
<evidence type="ECO:0000313" key="3">
    <source>
        <dbReference type="Proteomes" id="UP001195422"/>
    </source>
</evidence>